<evidence type="ECO:0000313" key="2">
    <source>
        <dbReference type="EMBL" id="WWC67122.1"/>
    </source>
</evidence>
<evidence type="ECO:0000313" key="1">
    <source>
        <dbReference type="EMBL" id="OCF52996.1"/>
    </source>
</evidence>
<reference evidence="2" key="2">
    <citation type="submission" date="2013-07" db="EMBL/GenBank/DDBJ databases">
        <authorList>
            <consortium name="The Broad Institute Genome Sequencing Platform"/>
            <person name="Cuomo C."/>
            <person name="Litvintseva A."/>
            <person name="Chen Y."/>
            <person name="Heitman J."/>
            <person name="Sun S."/>
            <person name="Springer D."/>
            <person name="Dromer F."/>
            <person name="Young S.K."/>
            <person name="Zeng Q."/>
            <person name="Gargeya S."/>
            <person name="Fitzgerald M."/>
            <person name="Abouelleil A."/>
            <person name="Alvarado L."/>
            <person name="Berlin A.M."/>
            <person name="Chapman S.B."/>
            <person name="Dewar J."/>
            <person name="Goldberg J."/>
            <person name="Griggs A."/>
            <person name="Gujja S."/>
            <person name="Hansen M."/>
            <person name="Howarth C."/>
            <person name="Imamovic A."/>
            <person name="Larimer J."/>
            <person name="McCowan C."/>
            <person name="Murphy C."/>
            <person name="Pearson M."/>
            <person name="Priest M."/>
            <person name="Roberts A."/>
            <person name="Saif S."/>
            <person name="Shea T."/>
            <person name="Sykes S."/>
            <person name="Wortman J."/>
            <person name="Nusbaum C."/>
            <person name="Birren B."/>
        </authorList>
    </citation>
    <scope>NUCLEOTIDE SEQUENCE</scope>
    <source>
        <strain evidence="2">CBS 10737</strain>
    </source>
</reference>
<reference evidence="2" key="4">
    <citation type="submission" date="2024-02" db="EMBL/GenBank/DDBJ databases">
        <title>Comparative genomics of Cryptococcus and Kwoniella reveals pathogenesis evolution and contrasting modes of karyotype evolution via chromosome fusion or intercentromeric recombination.</title>
        <authorList>
            <person name="Coelho M.A."/>
            <person name="David-Palma M."/>
            <person name="Shea T."/>
            <person name="Bowers K."/>
            <person name="McGinley-Smith S."/>
            <person name="Mohammad A.W."/>
            <person name="Gnirke A."/>
            <person name="Yurkov A.M."/>
            <person name="Nowrousian M."/>
            <person name="Sun S."/>
            <person name="Cuomo C.A."/>
            <person name="Heitman J."/>
        </authorList>
    </citation>
    <scope>NUCLEOTIDE SEQUENCE</scope>
    <source>
        <strain evidence="2">CBS 10737</strain>
    </source>
</reference>
<organism evidence="1">
    <name type="scientific">Kwoniella pini CBS 10737</name>
    <dbReference type="NCBI Taxonomy" id="1296096"/>
    <lineage>
        <taxon>Eukaryota</taxon>
        <taxon>Fungi</taxon>
        <taxon>Dikarya</taxon>
        <taxon>Basidiomycota</taxon>
        <taxon>Agaricomycotina</taxon>
        <taxon>Tremellomycetes</taxon>
        <taxon>Tremellales</taxon>
        <taxon>Cryptococcaceae</taxon>
        <taxon>Kwoniella</taxon>
    </lineage>
</organism>
<dbReference type="Proteomes" id="UP000094020">
    <property type="component" value="Chromosome 1"/>
</dbReference>
<dbReference type="OrthoDB" id="10507955at2759"/>
<sequence>MSDQTLDRPMIFSDDPDFKTIEGWSRSNVEDDNDKLLPATTGFLTLLNDQNQKIRIDQLPIFSGQLSTNKINPDTVFGPEGQWGSKGKTVSDRFINMAGYYFATKDTIKGNIDKDKENQGLSIYVSFYVDTEKHYKINPKDSSPWLNFWTNDTASKFDTIELSLNLPKNKQWLNSALSAKGERHWIPSWRDTKDSLESIPGTVTSGKFSRAHQVKVGDSTDTDMCFNMKVEWEGTKLKDPDDGASLELLKDLFRGDTGLGVSCDVSITIKSQEL</sequence>
<dbReference type="RefSeq" id="XP_019014215.1">
    <property type="nucleotide sequence ID" value="XM_019152077.1"/>
</dbReference>
<accession>A0A1B9IBS6</accession>
<dbReference type="EMBL" id="KI894007">
    <property type="protein sequence ID" value="OCF52996.1"/>
    <property type="molecule type" value="Genomic_DNA"/>
</dbReference>
<keyword evidence="3" id="KW-1185">Reference proteome</keyword>
<dbReference type="GeneID" id="30168666"/>
<dbReference type="EMBL" id="CP144519">
    <property type="protein sequence ID" value="WWC67122.1"/>
    <property type="molecule type" value="Genomic_DNA"/>
</dbReference>
<evidence type="ECO:0000313" key="3">
    <source>
        <dbReference type="Proteomes" id="UP000094020"/>
    </source>
</evidence>
<reference evidence="1" key="3">
    <citation type="submission" date="2016-07" db="EMBL/GenBank/DDBJ databases">
        <title>Evolution of pathogenesis and genome organization in the Tremellales.</title>
        <authorList>
            <person name="Cuomo C."/>
            <person name="Litvintseva A."/>
            <person name="Heitman J."/>
            <person name="Chen Y."/>
            <person name="Sun S."/>
            <person name="Springer D."/>
            <person name="Dromer F."/>
            <person name="Young S."/>
            <person name="Zeng Q."/>
            <person name="Chapman S."/>
            <person name="Gujja S."/>
            <person name="Saif S."/>
            <person name="Birren B."/>
        </authorList>
    </citation>
    <scope>NUCLEOTIDE SEQUENCE</scope>
    <source>
        <strain evidence="1">CBS 10737</strain>
    </source>
</reference>
<gene>
    <name evidence="1" type="ORF">I206_00297</name>
    <name evidence="2" type="ORF">I206_101029</name>
</gene>
<proteinExistence type="predicted"/>
<protein>
    <submittedName>
        <fullName evidence="1">Uncharacterized protein</fullName>
    </submittedName>
</protein>
<reference evidence="1" key="1">
    <citation type="submission" date="2013-07" db="EMBL/GenBank/DDBJ databases">
        <title>The Genome Sequence of Cryptococcus pinus CBS10737.</title>
        <authorList>
            <consortium name="The Broad Institute Genome Sequencing Platform"/>
            <person name="Cuomo C."/>
            <person name="Litvintseva A."/>
            <person name="Chen Y."/>
            <person name="Heitman J."/>
            <person name="Sun S."/>
            <person name="Springer D."/>
            <person name="Dromer F."/>
            <person name="Young S.K."/>
            <person name="Zeng Q."/>
            <person name="Gargeya S."/>
            <person name="Fitzgerald M."/>
            <person name="Abouelleil A."/>
            <person name="Alvarado L."/>
            <person name="Berlin A.M."/>
            <person name="Chapman S.B."/>
            <person name="Dewar J."/>
            <person name="Goldberg J."/>
            <person name="Griggs A."/>
            <person name="Gujja S."/>
            <person name="Hansen M."/>
            <person name="Howarth C."/>
            <person name="Imamovic A."/>
            <person name="Larimer J."/>
            <person name="McCowan C."/>
            <person name="Murphy C."/>
            <person name="Pearson M."/>
            <person name="Priest M."/>
            <person name="Roberts A."/>
            <person name="Saif S."/>
            <person name="Shea T."/>
            <person name="Sykes S."/>
            <person name="Wortman J."/>
            <person name="Nusbaum C."/>
            <person name="Birren B."/>
        </authorList>
    </citation>
    <scope>NUCLEOTIDE SEQUENCE [LARGE SCALE GENOMIC DNA]</scope>
    <source>
        <strain evidence="1">CBS 10737</strain>
    </source>
</reference>
<dbReference type="AlphaFoldDB" id="A0A1B9IBS6"/>
<dbReference type="KEGG" id="kpin:30168666"/>
<name>A0A1B9IBS6_9TREE</name>